<evidence type="ECO:0000256" key="6">
    <source>
        <dbReference type="ARBA" id="ARBA00012060"/>
    </source>
</evidence>
<evidence type="ECO:0000256" key="5">
    <source>
        <dbReference type="ARBA" id="ARBA00011193"/>
    </source>
</evidence>
<dbReference type="EMBL" id="CP003057">
    <property type="protein sequence ID" value="AEQ98234.1"/>
    <property type="molecule type" value="Genomic_DNA"/>
</dbReference>
<evidence type="ECO:0000256" key="8">
    <source>
        <dbReference type="HAMAP-Rule" id="MF_00169"/>
    </source>
</evidence>
<dbReference type="GO" id="GO:0019631">
    <property type="term" value="P:quinate catabolic process"/>
    <property type="evidence" value="ECO:0007669"/>
    <property type="project" value="TreeGrafter"/>
</dbReference>
<dbReference type="NCBIfam" id="NF003807">
    <property type="entry name" value="PRK05395.1-4"/>
    <property type="match status" value="1"/>
</dbReference>
<keyword evidence="7 8" id="KW-0456">Lyase</keyword>
<dbReference type="Pfam" id="PF01220">
    <property type="entry name" value="DHquinase_II"/>
    <property type="match status" value="1"/>
</dbReference>
<dbReference type="eggNOG" id="COG0757">
    <property type="taxonomic scope" value="Bacteria"/>
</dbReference>
<evidence type="ECO:0000313" key="9">
    <source>
        <dbReference type="EMBL" id="AEQ98234.1"/>
    </source>
</evidence>
<dbReference type="EC" id="4.2.1.10" evidence="6 8"/>
<dbReference type="NCBIfam" id="NF003805">
    <property type="entry name" value="PRK05395.1-2"/>
    <property type="match status" value="1"/>
</dbReference>
<sequence>MPGYLLRASADNRGELHSGQLHDAWRPMGSIVLLALHSARWPCRPGAAFLMPRAPRQARTAACCIATSIPSGCGTAAPTALLPTARHSDARLWRMQAAARPASPRRHRHRHRRILGSHRIAAQRMSTATCPSGSHRPGALAAGAMTSGARLPTAISLWQNHLKFKTIVLNRSKFVELDSIGDIAQTSGLCALPDPMAHLLLLHGPNLNLLGTREPEVYGRTTLAQIDAALVDRAQAAGHALDCLQSNAEHVLVERIHAAREDGTAYILINPAAFTHTSVALRDALLGVGLPFVEIHLSNPHAREPFRHHSYLSDKADGVICGFGADSYRLALEAVIARLECDA</sequence>
<dbReference type="HAMAP" id="MF_00169">
    <property type="entry name" value="AroQ"/>
    <property type="match status" value="1"/>
</dbReference>
<dbReference type="AlphaFoldDB" id="G7TK95"/>
<dbReference type="GO" id="GO:0009073">
    <property type="term" value="P:aromatic amino acid family biosynthetic process"/>
    <property type="evidence" value="ECO:0007669"/>
    <property type="project" value="UniProtKB-KW"/>
</dbReference>
<dbReference type="SUPFAM" id="SSF52304">
    <property type="entry name" value="Type II 3-dehydroquinate dehydratase"/>
    <property type="match status" value="1"/>
</dbReference>
<dbReference type="InterPro" id="IPR018509">
    <property type="entry name" value="DHquinase_II_CS"/>
</dbReference>
<feature type="binding site" evidence="8">
    <location>
        <begin position="297"/>
        <end position="298"/>
    </location>
    <ligand>
        <name>substrate</name>
    </ligand>
</feature>
<dbReference type="GO" id="GO:0003855">
    <property type="term" value="F:3-dehydroquinate dehydratase activity"/>
    <property type="evidence" value="ECO:0007669"/>
    <property type="project" value="UniProtKB-UniRule"/>
</dbReference>
<feature type="active site" description="Proton acceptor" evidence="8">
    <location>
        <position position="218"/>
    </location>
</feature>
<evidence type="ECO:0000256" key="3">
    <source>
        <dbReference type="ARBA" id="ARBA00004902"/>
    </source>
</evidence>
<comment type="pathway">
    <text evidence="3 8">Metabolic intermediate biosynthesis; chorismate biosynthesis; chorismate from D-erythrose 4-phosphate and phosphoenolpyruvate: step 3/7.</text>
</comment>
<gene>
    <name evidence="8" type="primary">aroQ</name>
    <name evidence="9" type="ORF">XOC_4156</name>
</gene>
<comment type="catalytic activity">
    <reaction evidence="1 8">
        <text>3-dehydroquinate = 3-dehydroshikimate + H2O</text>
        <dbReference type="Rhea" id="RHEA:21096"/>
        <dbReference type="ChEBI" id="CHEBI:15377"/>
        <dbReference type="ChEBI" id="CHEBI:16630"/>
        <dbReference type="ChEBI" id="CHEBI:32364"/>
        <dbReference type="EC" id="4.2.1.10"/>
    </reaction>
</comment>
<feature type="binding site" evidence="8">
    <location>
        <position position="307"/>
    </location>
    <ligand>
        <name>substrate</name>
    </ligand>
</feature>
<dbReference type="NCBIfam" id="TIGR01088">
    <property type="entry name" value="aroQ"/>
    <property type="match status" value="1"/>
</dbReference>
<comment type="subunit">
    <text evidence="5 8">Homododecamer.</text>
</comment>
<comment type="function">
    <text evidence="2 8">Catalyzes a trans-dehydration via an enolate intermediate.</text>
</comment>
<keyword evidence="8" id="KW-0028">Amino-acid biosynthesis</keyword>
<dbReference type="HOGENOM" id="CLU_808798_0_0_6"/>
<evidence type="ECO:0000256" key="1">
    <source>
        <dbReference type="ARBA" id="ARBA00001864"/>
    </source>
</evidence>
<accession>G7TK95</accession>
<protein>
    <recommendedName>
        <fullName evidence="6 8">3-dehydroquinate dehydratase</fullName>
        <shortName evidence="8">3-dehydroquinase</shortName>
        <ecNumber evidence="6 8">4.2.1.10</ecNumber>
    </recommendedName>
    <alternativeName>
        <fullName evidence="8">Type II DHQase</fullName>
    </alternativeName>
</protein>
<feature type="site" description="Transition state stabilizer" evidence="8">
    <location>
        <position position="213"/>
    </location>
</feature>
<dbReference type="PANTHER" id="PTHR21272:SF3">
    <property type="entry name" value="CATABOLIC 3-DEHYDROQUINASE"/>
    <property type="match status" value="1"/>
</dbReference>
<evidence type="ECO:0000313" key="10">
    <source>
        <dbReference type="Proteomes" id="UP000008851"/>
    </source>
</evidence>
<dbReference type="UniPathway" id="UPA00053">
    <property type="reaction ID" value="UER00086"/>
</dbReference>
<proteinExistence type="inferred from homology"/>
<keyword evidence="8" id="KW-0057">Aromatic amino acid biosynthesis</keyword>
<dbReference type="KEGG" id="xor:XOC_4156"/>
<dbReference type="PROSITE" id="PS01029">
    <property type="entry name" value="DEHYDROQUINASE_II"/>
    <property type="match status" value="1"/>
</dbReference>
<dbReference type="InterPro" id="IPR036441">
    <property type="entry name" value="DHquinase_II_sf"/>
</dbReference>
<dbReference type="InterPro" id="IPR001874">
    <property type="entry name" value="DHquinase_II"/>
</dbReference>
<dbReference type="PANTHER" id="PTHR21272">
    <property type="entry name" value="CATABOLIC 3-DEHYDROQUINASE"/>
    <property type="match status" value="1"/>
</dbReference>
<evidence type="ECO:0000256" key="4">
    <source>
        <dbReference type="ARBA" id="ARBA00011037"/>
    </source>
</evidence>
<name>G7TK95_XANOB</name>
<feature type="binding site" evidence="8">
    <location>
        <position position="283"/>
    </location>
    <ligand>
        <name>substrate</name>
    </ligand>
</feature>
<evidence type="ECO:0000256" key="2">
    <source>
        <dbReference type="ARBA" id="ARBA00003924"/>
    </source>
</evidence>
<evidence type="ECO:0000256" key="7">
    <source>
        <dbReference type="ARBA" id="ARBA00023239"/>
    </source>
</evidence>
<dbReference type="GO" id="GO:0009423">
    <property type="term" value="P:chorismate biosynthetic process"/>
    <property type="evidence" value="ECO:0007669"/>
    <property type="project" value="UniProtKB-UniRule"/>
</dbReference>
<feature type="binding site" evidence="8">
    <location>
        <position position="270"/>
    </location>
    <ligand>
        <name>substrate</name>
    </ligand>
</feature>
<dbReference type="Gene3D" id="3.40.50.9100">
    <property type="entry name" value="Dehydroquinase, class II"/>
    <property type="match status" value="1"/>
</dbReference>
<dbReference type="CDD" id="cd00466">
    <property type="entry name" value="DHQase_II"/>
    <property type="match status" value="1"/>
</dbReference>
<reference evidence="9 10" key="1">
    <citation type="journal article" date="2011" name="J. Bacteriol.">
        <title>Two new complete genome sequences offer insight into host and tissue specificity of plant pathogenic Xanthomonas spp.</title>
        <authorList>
            <person name="Bogdanove A.J."/>
            <person name="Koebnik R."/>
            <person name="Lu H."/>
            <person name="Furutani A."/>
            <person name="Angiuoli S.V."/>
            <person name="Patil P.B."/>
            <person name="Van Sluys M.A."/>
            <person name="Ryan R.P."/>
            <person name="Meyer D.F."/>
            <person name="Han S.W."/>
            <person name="Aparna G."/>
            <person name="Rajaram M."/>
            <person name="Delcher A.L."/>
            <person name="Phillippy A.M."/>
            <person name="Puiu D."/>
            <person name="Schatz M.C."/>
            <person name="Shumway M."/>
            <person name="Sommer D.D."/>
            <person name="Trapnell C."/>
            <person name="Benahmed F."/>
            <person name="Dimitrov G."/>
            <person name="Madupu R."/>
            <person name="Radune D."/>
            <person name="Sullivan S."/>
            <person name="Jha G."/>
            <person name="Ishihara H."/>
            <person name="Lee S.W."/>
            <person name="Pandey A."/>
            <person name="Sharma V."/>
            <person name="Sriariyanun M."/>
            <person name="Szurek B."/>
            <person name="Vera-Cruz C.M."/>
            <person name="Dorman K.S."/>
            <person name="Ronald P.C."/>
            <person name="Verdier V."/>
            <person name="Dow J.M."/>
            <person name="Sonti R.V."/>
            <person name="Tsuge S."/>
            <person name="Brendel V.P."/>
            <person name="Rabinowicz P.D."/>
            <person name="Leach J.E."/>
            <person name="White F.F."/>
            <person name="Salzberg S.L."/>
        </authorList>
    </citation>
    <scope>NUCLEOTIDE SEQUENCE [LARGE SCALE GENOMIC DNA]</scope>
    <source>
        <strain evidence="9 10">BLS256</strain>
    </source>
</reference>
<dbReference type="NCBIfam" id="NF003806">
    <property type="entry name" value="PRK05395.1-3"/>
    <property type="match status" value="1"/>
</dbReference>
<feature type="binding site" evidence="8">
    <location>
        <position position="276"/>
    </location>
    <ligand>
        <name>substrate</name>
    </ligand>
</feature>
<dbReference type="GO" id="GO:0008652">
    <property type="term" value="P:amino acid biosynthetic process"/>
    <property type="evidence" value="ECO:0007669"/>
    <property type="project" value="UniProtKB-KW"/>
</dbReference>
<dbReference type="Proteomes" id="UP000008851">
    <property type="component" value="Chromosome"/>
</dbReference>
<comment type="similarity">
    <text evidence="4 8">Belongs to the type-II 3-dehydroquinase family.</text>
</comment>
<dbReference type="NCBIfam" id="NF003804">
    <property type="entry name" value="PRK05395.1-1"/>
    <property type="match status" value="1"/>
</dbReference>
<feature type="active site" description="Proton donor" evidence="8">
    <location>
        <position position="296"/>
    </location>
</feature>
<organism evidence="9 10">
    <name type="scientific">Xanthomonas oryzae pv. oryzicola (strain BLS256)</name>
    <dbReference type="NCBI Taxonomy" id="383407"/>
    <lineage>
        <taxon>Bacteria</taxon>
        <taxon>Pseudomonadati</taxon>
        <taxon>Pseudomonadota</taxon>
        <taxon>Gammaproteobacteria</taxon>
        <taxon>Lysobacterales</taxon>
        <taxon>Lysobacteraceae</taxon>
        <taxon>Xanthomonas</taxon>
    </lineage>
</organism>